<organism evidence="5 15">
    <name type="scientific">Phytophthora fragariae</name>
    <dbReference type="NCBI Taxonomy" id="53985"/>
    <lineage>
        <taxon>Eukaryota</taxon>
        <taxon>Sar</taxon>
        <taxon>Stramenopiles</taxon>
        <taxon>Oomycota</taxon>
        <taxon>Peronosporomycetes</taxon>
        <taxon>Peronosporales</taxon>
        <taxon>Peronosporaceae</taxon>
        <taxon>Phytophthora</taxon>
    </lineage>
</organism>
<evidence type="ECO:0000313" key="3">
    <source>
        <dbReference type="EMBL" id="KAE9097698.1"/>
    </source>
</evidence>
<dbReference type="Proteomes" id="UP000440732">
    <property type="component" value="Unassembled WGS sequence"/>
</dbReference>
<evidence type="ECO:0000313" key="2">
    <source>
        <dbReference type="EMBL" id="KAE8999007.1"/>
    </source>
</evidence>
<proteinExistence type="predicted"/>
<evidence type="ECO:0000313" key="7">
    <source>
        <dbReference type="EMBL" id="KAE9215281.1"/>
    </source>
</evidence>
<accession>A0A6A3TF29</accession>
<dbReference type="EMBL" id="QXFW01000973">
    <property type="protein sequence ID" value="KAE8999007.1"/>
    <property type="molecule type" value="Genomic_DNA"/>
</dbReference>
<dbReference type="SUPFAM" id="SSF56112">
    <property type="entry name" value="Protein kinase-like (PK-like)"/>
    <property type="match status" value="1"/>
</dbReference>
<reference evidence="11 12" key="1">
    <citation type="submission" date="2018-08" db="EMBL/GenBank/DDBJ databases">
        <title>Genomic investigation of the strawberry pathogen Phytophthora fragariae indicates pathogenicity is determined by transcriptional variation in three key races.</title>
        <authorList>
            <person name="Adams T.M."/>
            <person name="Armitage A.D."/>
            <person name="Sobczyk M.K."/>
            <person name="Bates H.J."/>
            <person name="Dunwell J.M."/>
            <person name="Nellist C.F."/>
            <person name="Harrison R.J."/>
        </authorList>
    </citation>
    <scope>NUCLEOTIDE SEQUENCE [LARGE SCALE GENOMIC DNA]</scope>
    <source>
        <strain evidence="9 13">A4</strain>
        <strain evidence="8 14">BC-1</strain>
        <strain evidence="7 18">BC-23</strain>
        <strain evidence="6 12">NOV-27</strain>
        <strain evidence="5 15">NOV-5</strain>
        <strain evidence="4 16">NOV-71</strain>
        <strain evidence="10 19">NOV-77</strain>
        <strain evidence="1 11">NOV-9</strain>
        <strain evidence="3 20">ONT-3</strain>
        <strain evidence="2 17">SCRP245</strain>
    </source>
</reference>
<dbReference type="Proteomes" id="UP000440367">
    <property type="component" value="Unassembled WGS sequence"/>
</dbReference>
<dbReference type="AlphaFoldDB" id="A0A6A3TF29"/>
<evidence type="ECO:0000313" key="16">
    <source>
        <dbReference type="Proteomes" id="UP000441208"/>
    </source>
</evidence>
<dbReference type="Proteomes" id="UP000486351">
    <property type="component" value="Unassembled WGS sequence"/>
</dbReference>
<evidence type="ECO:0000313" key="14">
    <source>
        <dbReference type="Proteomes" id="UP000440367"/>
    </source>
</evidence>
<evidence type="ECO:0000313" key="11">
    <source>
        <dbReference type="Proteomes" id="UP000429523"/>
    </source>
</evidence>
<dbReference type="Proteomes" id="UP000476176">
    <property type="component" value="Unassembled WGS sequence"/>
</dbReference>
<gene>
    <name evidence="9" type="ORF">PF001_g18768</name>
    <name evidence="8" type="ORF">PF002_g17268</name>
    <name evidence="7" type="ORF">PF004_g14798</name>
    <name evidence="6" type="ORF">PF005_g15755</name>
    <name evidence="5" type="ORF">PF006_g14811</name>
    <name evidence="4" type="ORF">PF007_g16092</name>
    <name evidence="10" type="ORF">PF008_g15484</name>
    <name evidence="1" type="ORF">PF009_g17089</name>
    <name evidence="3" type="ORF">PF010_g15850</name>
    <name evidence="2" type="ORF">PF011_g14808</name>
</gene>
<dbReference type="Proteomes" id="UP000429523">
    <property type="component" value="Unassembled WGS sequence"/>
</dbReference>
<evidence type="ECO:0000313" key="6">
    <source>
        <dbReference type="EMBL" id="KAE9199387.1"/>
    </source>
</evidence>
<dbReference type="Proteomes" id="UP000437068">
    <property type="component" value="Unassembled WGS sequence"/>
</dbReference>
<sequence length="64" mass="7096">MGERYDDKADIFSFGIVLSELNTHSMPYAHVKFRDGSGARNSSQLDVFAPISVEAGQTHQLCHL</sequence>
<evidence type="ECO:0000313" key="8">
    <source>
        <dbReference type="EMBL" id="KAE9215801.1"/>
    </source>
</evidence>
<evidence type="ECO:0000313" key="5">
    <source>
        <dbReference type="EMBL" id="KAE9134484.1"/>
    </source>
</evidence>
<evidence type="ECO:0000313" key="1">
    <source>
        <dbReference type="EMBL" id="KAE8932890.1"/>
    </source>
</evidence>
<dbReference type="Proteomes" id="UP000433483">
    <property type="component" value="Unassembled WGS sequence"/>
</dbReference>
<dbReference type="EMBL" id="QXGD01001066">
    <property type="protein sequence ID" value="KAE9215801.1"/>
    <property type="molecule type" value="Genomic_DNA"/>
</dbReference>
<dbReference type="EMBL" id="QXFZ01001018">
    <property type="protein sequence ID" value="KAE9098897.1"/>
    <property type="molecule type" value="Genomic_DNA"/>
</dbReference>
<evidence type="ECO:0000313" key="10">
    <source>
        <dbReference type="EMBL" id="KAE9331333.1"/>
    </source>
</evidence>
<evidence type="ECO:0000313" key="20">
    <source>
        <dbReference type="Proteomes" id="UP000488956"/>
    </source>
</evidence>
<dbReference type="InterPro" id="IPR011009">
    <property type="entry name" value="Kinase-like_dom_sf"/>
</dbReference>
<dbReference type="EMBL" id="QXFY01001007">
    <property type="protein sequence ID" value="KAE9331333.1"/>
    <property type="molecule type" value="Genomic_DNA"/>
</dbReference>
<dbReference type="Proteomes" id="UP000441208">
    <property type="component" value="Unassembled WGS sequence"/>
</dbReference>
<evidence type="ECO:0000313" key="17">
    <source>
        <dbReference type="Proteomes" id="UP000460718"/>
    </source>
</evidence>
<evidence type="ECO:0000313" key="12">
    <source>
        <dbReference type="Proteomes" id="UP000433483"/>
    </source>
</evidence>
<evidence type="ECO:0000313" key="19">
    <source>
        <dbReference type="Proteomes" id="UP000486351"/>
    </source>
</evidence>
<dbReference type="Gene3D" id="1.10.510.10">
    <property type="entry name" value="Transferase(Phosphotransferase) domain 1"/>
    <property type="match status" value="1"/>
</dbReference>
<name>A0A6A3TF29_9STRA</name>
<dbReference type="EMBL" id="QXGF01001069">
    <property type="protein sequence ID" value="KAE8932890.1"/>
    <property type="molecule type" value="Genomic_DNA"/>
</dbReference>
<dbReference type="EMBL" id="QXGE01001461">
    <property type="protein sequence ID" value="KAE9292328.1"/>
    <property type="molecule type" value="Genomic_DNA"/>
</dbReference>
<evidence type="ECO:0000313" key="13">
    <source>
        <dbReference type="Proteomes" id="UP000437068"/>
    </source>
</evidence>
<dbReference type="EMBL" id="QXGC01000960">
    <property type="protein sequence ID" value="KAE9215281.1"/>
    <property type="molecule type" value="Genomic_DNA"/>
</dbReference>
<dbReference type="EMBL" id="QXFX01001054">
    <property type="protein sequence ID" value="KAE9097698.1"/>
    <property type="molecule type" value="Genomic_DNA"/>
</dbReference>
<evidence type="ECO:0000313" key="9">
    <source>
        <dbReference type="EMBL" id="KAE9292328.1"/>
    </source>
</evidence>
<keyword evidence="12" id="KW-1185">Reference proteome</keyword>
<evidence type="ECO:0000313" key="18">
    <source>
        <dbReference type="Proteomes" id="UP000476176"/>
    </source>
</evidence>
<evidence type="ECO:0000313" key="4">
    <source>
        <dbReference type="EMBL" id="KAE9098897.1"/>
    </source>
</evidence>
<dbReference type="Proteomes" id="UP000460718">
    <property type="component" value="Unassembled WGS sequence"/>
</dbReference>
<evidence type="ECO:0008006" key="21">
    <source>
        <dbReference type="Google" id="ProtNLM"/>
    </source>
</evidence>
<dbReference type="EMBL" id="QXGB01000994">
    <property type="protein sequence ID" value="KAE9199387.1"/>
    <property type="molecule type" value="Genomic_DNA"/>
</dbReference>
<dbReference type="EMBL" id="QXGA01000947">
    <property type="protein sequence ID" value="KAE9134484.1"/>
    <property type="molecule type" value="Genomic_DNA"/>
</dbReference>
<comment type="caution">
    <text evidence="5">The sequence shown here is derived from an EMBL/GenBank/DDBJ whole genome shotgun (WGS) entry which is preliminary data.</text>
</comment>
<evidence type="ECO:0000313" key="15">
    <source>
        <dbReference type="Proteomes" id="UP000440732"/>
    </source>
</evidence>
<dbReference type="OrthoDB" id="193416at2759"/>
<dbReference type="Proteomes" id="UP000488956">
    <property type="component" value="Unassembled WGS sequence"/>
</dbReference>
<protein>
    <recommendedName>
        <fullName evidence="21">Protein kinase domain-containing protein</fullName>
    </recommendedName>
</protein>